<proteinExistence type="predicted"/>
<keyword evidence="2" id="KW-1185">Reference proteome</keyword>
<dbReference type="InterPro" id="IPR025667">
    <property type="entry name" value="SprB_repeat"/>
</dbReference>
<accession>A0A934WXE2</accession>
<name>A0A934WXE2_9BACT</name>
<gene>
    <name evidence="1" type="ORF">JKA74_05950</name>
</gene>
<sequence>MIKSFPFFTYLLFVILLSGCEYERISTDCSTNAIVLNLQSVENTSCGTNEGEIVVTAEGGDGEYEFSINESAFTKEGVFSNLSSGTYEIVARDAITLCISDPITEDVLNIDGLQITLSQKSNTDCGSSSGSISITQENGLAPIEYRINNGEFQQEATFTGLSSGVYNVTAKDALDCESSISNIRISTGVSLSDQVQPIIIANCAVNGCHNGAQSPNLSVKENIINNASNIRSRTSSGTMPPAGRQDLTQQEIDLIACWVNDGSLNN</sequence>
<comment type="caution">
    <text evidence="1">The sequence shown here is derived from an EMBL/GenBank/DDBJ whole genome shotgun (WGS) entry which is preliminary data.</text>
</comment>
<dbReference type="Pfam" id="PF13573">
    <property type="entry name" value="SprB"/>
    <property type="match status" value="2"/>
</dbReference>
<protein>
    <recommendedName>
        <fullName evidence="3">Cytochrome c domain-containing protein</fullName>
    </recommendedName>
</protein>
<evidence type="ECO:0000313" key="1">
    <source>
        <dbReference type="EMBL" id="MBK6264575.1"/>
    </source>
</evidence>
<evidence type="ECO:0008006" key="3">
    <source>
        <dbReference type="Google" id="ProtNLM"/>
    </source>
</evidence>
<dbReference type="PROSITE" id="PS51257">
    <property type="entry name" value="PROKAR_LIPOPROTEIN"/>
    <property type="match status" value="1"/>
</dbReference>
<dbReference type="Proteomes" id="UP000611723">
    <property type="component" value="Unassembled WGS sequence"/>
</dbReference>
<dbReference type="RefSeq" id="WP_201430265.1">
    <property type="nucleotide sequence ID" value="NZ_JAEQBW010000002.1"/>
</dbReference>
<dbReference type="EMBL" id="JAEQBW010000002">
    <property type="protein sequence ID" value="MBK6264575.1"/>
    <property type="molecule type" value="Genomic_DNA"/>
</dbReference>
<reference evidence="1" key="1">
    <citation type="submission" date="2021-01" db="EMBL/GenBank/DDBJ databases">
        <title>Marivirga aurantiaca sp. nov., isolated from intertidal surface sediments.</title>
        <authorList>
            <person name="Zhang M."/>
        </authorList>
    </citation>
    <scope>NUCLEOTIDE SEQUENCE</scope>
    <source>
        <strain evidence="1">S37H4</strain>
    </source>
</reference>
<dbReference type="AlphaFoldDB" id="A0A934WXE2"/>
<organism evidence="1 2">
    <name type="scientific">Marivirga aurantiaca</name>
    <dbReference type="NCBI Taxonomy" id="2802615"/>
    <lineage>
        <taxon>Bacteria</taxon>
        <taxon>Pseudomonadati</taxon>
        <taxon>Bacteroidota</taxon>
        <taxon>Cytophagia</taxon>
        <taxon>Cytophagales</taxon>
        <taxon>Marivirgaceae</taxon>
        <taxon>Marivirga</taxon>
    </lineage>
</organism>
<evidence type="ECO:0000313" key="2">
    <source>
        <dbReference type="Proteomes" id="UP000611723"/>
    </source>
</evidence>